<dbReference type="SUPFAM" id="SSF47413">
    <property type="entry name" value="lambda repressor-like DNA-binding domains"/>
    <property type="match status" value="1"/>
</dbReference>
<protein>
    <recommendedName>
        <fullName evidence="1">HTH cro/C1-type domain-containing protein</fullName>
    </recommendedName>
</protein>
<organism evidence="2 3">
    <name type="scientific">Methylorubrum rhodinum</name>
    <dbReference type="NCBI Taxonomy" id="29428"/>
    <lineage>
        <taxon>Bacteria</taxon>
        <taxon>Pseudomonadati</taxon>
        <taxon>Pseudomonadota</taxon>
        <taxon>Alphaproteobacteria</taxon>
        <taxon>Hyphomicrobiales</taxon>
        <taxon>Methylobacteriaceae</taxon>
        <taxon>Methylorubrum</taxon>
    </lineage>
</organism>
<reference evidence="2 3" key="1">
    <citation type="submission" date="2020-08" db="EMBL/GenBank/DDBJ databases">
        <title>Genomic Encyclopedia of Type Strains, Phase IV (KMG-IV): sequencing the most valuable type-strain genomes for metagenomic binning, comparative biology and taxonomic classification.</title>
        <authorList>
            <person name="Goeker M."/>
        </authorList>
    </citation>
    <scope>NUCLEOTIDE SEQUENCE [LARGE SCALE GENOMIC DNA]</scope>
    <source>
        <strain evidence="2 3">DSM 2163</strain>
    </source>
</reference>
<dbReference type="AlphaFoldDB" id="A0A840ZUG8"/>
<comment type="caution">
    <text evidence="2">The sequence shown here is derived from an EMBL/GenBank/DDBJ whole genome shotgun (WGS) entry which is preliminary data.</text>
</comment>
<dbReference type="InterPro" id="IPR010982">
    <property type="entry name" value="Lambda_DNA-bd_dom_sf"/>
</dbReference>
<evidence type="ECO:0000259" key="1">
    <source>
        <dbReference type="PROSITE" id="PS50943"/>
    </source>
</evidence>
<evidence type="ECO:0000313" key="3">
    <source>
        <dbReference type="Proteomes" id="UP000583454"/>
    </source>
</evidence>
<gene>
    <name evidence="2" type="ORF">HNR00_005022</name>
</gene>
<dbReference type="EMBL" id="JACHOP010000041">
    <property type="protein sequence ID" value="MBB5760273.1"/>
    <property type="molecule type" value="Genomic_DNA"/>
</dbReference>
<dbReference type="RefSeq" id="WP_183574069.1">
    <property type="nucleotide sequence ID" value="NZ_JACHOP010000041.1"/>
</dbReference>
<dbReference type="Pfam" id="PF13560">
    <property type="entry name" value="HTH_31"/>
    <property type="match status" value="1"/>
</dbReference>
<feature type="domain" description="HTH cro/C1-type" evidence="1">
    <location>
        <begin position="40"/>
        <end position="93"/>
    </location>
</feature>
<evidence type="ECO:0000313" key="2">
    <source>
        <dbReference type="EMBL" id="MBB5760273.1"/>
    </source>
</evidence>
<dbReference type="SMART" id="SM00530">
    <property type="entry name" value="HTH_XRE"/>
    <property type="match status" value="1"/>
</dbReference>
<sequence length="121" mass="13482">MKDRDDAAIPADDVLAALSPERQARVRARGAELVAEEMALRDLRRAERVTQSEIAERLGGRQVYVSRLERRADMKLSTLRAYVEALGGDLQLVVTFPEGRSVRLKEIADPAPAKRKTSSRP</sequence>
<dbReference type="InterPro" id="IPR001387">
    <property type="entry name" value="Cro/C1-type_HTH"/>
</dbReference>
<accession>A0A840ZUG8</accession>
<proteinExistence type="predicted"/>
<dbReference type="PROSITE" id="PS50943">
    <property type="entry name" value="HTH_CROC1"/>
    <property type="match status" value="1"/>
</dbReference>
<dbReference type="Gene3D" id="1.10.260.40">
    <property type="entry name" value="lambda repressor-like DNA-binding domains"/>
    <property type="match status" value="1"/>
</dbReference>
<name>A0A840ZUG8_9HYPH</name>
<keyword evidence="3" id="KW-1185">Reference proteome</keyword>
<dbReference type="GO" id="GO:0003677">
    <property type="term" value="F:DNA binding"/>
    <property type="evidence" value="ECO:0007669"/>
    <property type="project" value="InterPro"/>
</dbReference>
<dbReference type="CDD" id="cd00093">
    <property type="entry name" value="HTH_XRE"/>
    <property type="match status" value="1"/>
</dbReference>
<dbReference type="Proteomes" id="UP000583454">
    <property type="component" value="Unassembled WGS sequence"/>
</dbReference>